<dbReference type="EMBL" id="CP090039">
    <property type="protein sequence ID" value="UPL01871.1"/>
    <property type="molecule type" value="Genomic_DNA"/>
</dbReference>
<organism evidence="1 2">
    <name type="scientific">Fusarium solani subsp. cucurbitae</name>
    <name type="common">Neocosmosporum cucurbitae</name>
    <dbReference type="NCBI Taxonomy" id="2747967"/>
    <lineage>
        <taxon>Eukaryota</taxon>
        <taxon>Fungi</taxon>
        <taxon>Dikarya</taxon>
        <taxon>Ascomycota</taxon>
        <taxon>Pezizomycotina</taxon>
        <taxon>Sordariomycetes</taxon>
        <taxon>Hypocreomycetidae</taxon>
        <taxon>Hypocreales</taxon>
        <taxon>Nectriaceae</taxon>
        <taxon>Fusarium</taxon>
        <taxon>Fusarium solani species complex</taxon>
    </lineage>
</organism>
<proteinExistence type="predicted"/>
<reference evidence="1" key="1">
    <citation type="submission" date="2021-11" db="EMBL/GenBank/DDBJ databases">
        <title>Fusarium solani-melongenae Genome sequencing and assembly.</title>
        <authorList>
            <person name="Xie S."/>
            <person name="Huang L."/>
            <person name="Zhang X."/>
        </authorList>
    </citation>
    <scope>NUCLEOTIDE SEQUENCE</scope>
    <source>
        <strain evidence="1">CRI 24-3</strain>
    </source>
</reference>
<gene>
    <name evidence="1" type="ORF">LCI18_012805</name>
</gene>
<name>A0ACD3ZKV7_FUSSC</name>
<keyword evidence="2" id="KW-1185">Reference proteome</keyword>
<sequence length="529" mass="57071">MVSSPETPPRASSGTSQSETIIATVEFQSEPVSHWQALLDQAGLTSSVFEHIYDDLGTVADPFVVDFLPRDPRNPLEFSRLKKVTITVLQAVAALAVTFVSSAYSAGIADIGSAFDVSREVAILGISLYVLGFAIGPLLWAPLSDLFGRQVIFTATYMIMTIFNAVAAAVSSIESLIVFRFFAGSFGASCLTNASGVMADMFEASERGIATSGFAMAPFMGPVIGPIVGGFLGQAKGWRWLHGLMAIFTGTLWIVITMTVPETYASVLLRRRAEGLSKRTGKIYISRLDLGKAPVTIVGQFKTALSRPLVMLFREPIVLLTSVYMAIIHGILYLCFAAFPIFFQAGRGWAPGVGACPLLALQLVRYSSLVAETQGVGPPPEARLPPAIVGAVAIPIGMFWFAWTTYPSIHWVVPIVGSVFFGAGLVLVFASLINYLVDSYVVYAASVLAANSVIRTLFGAAFPLFTSQMYDKLGNQWATSVPAFVSLICLPCPIVLYLYGQRIRDRCVYASEAAKVLKKMQNRPTEESI</sequence>
<dbReference type="Proteomes" id="UP000830768">
    <property type="component" value="Chromosome 11"/>
</dbReference>
<protein>
    <submittedName>
        <fullName evidence="1">Uncharacterized protein</fullName>
    </submittedName>
</protein>
<evidence type="ECO:0000313" key="1">
    <source>
        <dbReference type="EMBL" id="UPL01871.1"/>
    </source>
</evidence>
<evidence type="ECO:0000313" key="2">
    <source>
        <dbReference type="Proteomes" id="UP000830768"/>
    </source>
</evidence>
<accession>A0ACD3ZKV7</accession>